<evidence type="ECO:0000313" key="3">
    <source>
        <dbReference type="Proteomes" id="UP000281553"/>
    </source>
</evidence>
<evidence type="ECO:0000313" key="2">
    <source>
        <dbReference type="EMBL" id="VDN13862.1"/>
    </source>
</evidence>
<gene>
    <name evidence="2" type="ORF">DILT_LOCUS9693</name>
</gene>
<evidence type="ECO:0000256" key="1">
    <source>
        <dbReference type="SAM" id="MobiDB-lite"/>
    </source>
</evidence>
<reference evidence="2 3" key="1">
    <citation type="submission" date="2018-11" db="EMBL/GenBank/DDBJ databases">
        <authorList>
            <consortium name="Pathogen Informatics"/>
        </authorList>
    </citation>
    <scope>NUCLEOTIDE SEQUENCE [LARGE SCALE GENOMIC DNA]</scope>
</reference>
<organism evidence="2 3">
    <name type="scientific">Dibothriocephalus latus</name>
    <name type="common">Fish tapeworm</name>
    <name type="synonym">Diphyllobothrium latum</name>
    <dbReference type="NCBI Taxonomy" id="60516"/>
    <lineage>
        <taxon>Eukaryota</taxon>
        <taxon>Metazoa</taxon>
        <taxon>Spiralia</taxon>
        <taxon>Lophotrochozoa</taxon>
        <taxon>Platyhelminthes</taxon>
        <taxon>Cestoda</taxon>
        <taxon>Eucestoda</taxon>
        <taxon>Diphyllobothriidea</taxon>
        <taxon>Diphyllobothriidae</taxon>
        <taxon>Dibothriocephalus</taxon>
    </lineage>
</organism>
<proteinExistence type="predicted"/>
<dbReference type="EMBL" id="UYRU01057592">
    <property type="protein sequence ID" value="VDN13862.1"/>
    <property type="molecule type" value="Genomic_DNA"/>
</dbReference>
<dbReference type="AlphaFoldDB" id="A0A3P7P0F7"/>
<name>A0A3P7P0F7_DIBLA</name>
<keyword evidence="3" id="KW-1185">Reference proteome</keyword>
<protein>
    <submittedName>
        <fullName evidence="2">Uncharacterized protein</fullName>
    </submittedName>
</protein>
<dbReference type="Proteomes" id="UP000281553">
    <property type="component" value="Unassembled WGS sequence"/>
</dbReference>
<feature type="compositionally biased region" description="Polar residues" evidence="1">
    <location>
        <begin position="1"/>
        <end position="11"/>
    </location>
</feature>
<sequence length="118" mass="13124">MPVDRTQSVSSPDVPADIPTLLGPSEDSVLSEDNRKPVINRNVPDKVLYSYIRQSTRNKDPIPLLRTAEGAEISEGKAKADHLSQFFRCVETTEPGFPAHIYEEDLIPFIDTVLSTEV</sequence>
<accession>A0A3P7P0F7</accession>
<feature type="region of interest" description="Disordered" evidence="1">
    <location>
        <begin position="1"/>
        <end position="31"/>
    </location>
</feature>